<evidence type="ECO:0000256" key="1">
    <source>
        <dbReference type="SAM" id="MobiDB-lite"/>
    </source>
</evidence>
<feature type="compositionally biased region" description="Polar residues" evidence="1">
    <location>
        <begin position="83"/>
        <end position="95"/>
    </location>
</feature>
<accession>A0ABD2YTB7</accession>
<feature type="region of interest" description="Disordered" evidence="1">
    <location>
        <begin position="83"/>
        <end position="103"/>
    </location>
</feature>
<proteinExistence type="predicted"/>
<dbReference type="AlphaFoldDB" id="A0ABD2YTB7"/>
<comment type="caution">
    <text evidence="2">The sequence shown here is derived from an EMBL/GenBank/DDBJ whole genome shotgun (WGS) entry which is preliminary data.</text>
</comment>
<dbReference type="Proteomes" id="UP001630127">
    <property type="component" value="Unassembled WGS sequence"/>
</dbReference>
<keyword evidence="3" id="KW-1185">Reference proteome</keyword>
<gene>
    <name evidence="2" type="ORF">ACH5RR_028174</name>
</gene>
<evidence type="ECO:0000313" key="3">
    <source>
        <dbReference type="Proteomes" id="UP001630127"/>
    </source>
</evidence>
<protein>
    <submittedName>
        <fullName evidence="2">Uncharacterized protein</fullName>
    </submittedName>
</protein>
<name>A0ABD2YTB7_9GENT</name>
<sequence length="103" mass="11662">MRYSILRSRKVVFTYLNPERIRLTASSSTPLLRGRILRRKIDASLSFIRDQNNVQIVASSNGFLLCCTNLYENVDCVICNPVTSKAPQSSHSSRSGFYMQRGS</sequence>
<evidence type="ECO:0000313" key="2">
    <source>
        <dbReference type="EMBL" id="KAL3508773.1"/>
    </source>
</evidence>
<dbReference type="EMBL" id="JBJUIK010000012">
    <property type="protein sequence ID" value="KAL3508773.1"/>
    <property type="molecule type" value="Genomic_DNA"/>
</dbReference>
<reference evidence="2 3" key="1">
    <citation type="submission" date="2024-11" db="EMBL/GenBank/DDBJ databases">
        <title>A near-complete genome assembly of Cinchona calisaya.</title>
        <authorList>
            <person name="Lian D.C."/>
            <person name="Zhao X.W."/>
            <person name="Wei L."/>
        </authorList>
    </citation>
    <scope>NUCLEOTIDE SEQUENCE [LARGE SCALE GENOMIC DNA]</scope>
    <source>
        <tissue evidence="2">Nenye</tissue>
    </source>
</reference>
<organism evidence="2 3">
    <name type="scientific">Cinchona calisaya</name>
    <dbReference type="NCBI Taxonomy" id="153742"/>
    <lineage>
        <taxon>Eukaryota</taxon>
        <taxon>Viridiplantae</taxon>
        <taxon>Streptophyta</taxon>
        <taxon>Embryophyta</taxon>
        <taxon>Tracheophyta</taxon>
        <taxon>Spermatophyta</taxon>
        <taxon>Magnoliopsida</taxon>
        <taxon>eudicotyledons</taxon>
        <taxon>Gunneridae</taxon>
        <taxon>Pentapetalae</taxon>
        <taxon>asterids</taxon>
        <taxon>lamiids</taxon>
        <taxon>Gentianales</taxon>
        <taxon>Rubiaceae</taxon>
        <taxon>Cinchonoideae</taxon>
        <taxon>Cinchoneae</taxon>
        <taxon>Cinchona</taxon>
    </lineage>
</organism>